<evidence type="ECO:0000313" key="1">
    <source>
        <dbReference type="EMBL" id="ADR20507.1"/>
    </source>
</evidence>
<sequence length="222" mass="25312">MNNSLVFILILIAGVSCSEPENKSEVNDIYEALVEQKHFYYNVEYTLNNGPKHSPISSIYGLVGLNRSAASGISSAYFGLDTDYLPNYLNTIYLESNCIFSISSNIFDLGSADLIMDSLHSPLLLNPDLLVQMEEGSVNIDRKVICDNTVKLTFDLDQRVNQLVLVWDGQLRKIIELEYRYGINSDHSYSRKWSFDHLSKSDYLALESRYKDQNQITQQPFL</sequence>
<organism evidence="1 2">
    <name type="scientific">Marivirga tractuosa (strain ATCC 23168 / DSM 4126 / NBRC 15989 / NCIMB 1408 / VKM B-1430 / H-43)</name>
    <name type="common">Microscilla tractuosa</name>
    <name type="synonym">Flexibacter tractuosus</name>
    <dbReference type="NCBI Taxonomy" id="643867"/>
    <lineage>
        <taxon>Bacteria</taxon>
        <taxon>Pseudomonadati</taxon>
        <taxon>Bacteroidota</taxon>
        <taxon>Cytophagia</taxon>
        <taxon>Cytophagales</taxon>
        <taxon>Marivirgaceae</taxon>
        <taxon>Marivirga</taxon>
    </lineage>
</organism>
<dbReference type="HOGENOM" id="CLU_1244096_0_0_10"/>
<dbReference type="KEGG" id="mtt:Ftrac_0502"/>
<protein>
    <submittedName>
        <fullName evidence="1">Uncharacterized protein</fullName>
    </submittedName>
</protein>
<dbReference type="STRING" id="643867.Ftrac_0502"/>
<dbReference type="RefSeq" id="WP_013452658.1">
    <property type="nucleotide sequence ID" value="NC_014759.1"/>
</dbReference>
<evidence type="ECO:0000313" key="2">
    <source>
        <dbReference type="Proteomes" id="UP000008720"/>
    </source>
</evidence>
<gene>
    <name evidence="1" type="ordered locus">Ftrac_0502</name>
</gene>
<dbReference type="Proteomes" id="UP000008720">
    <property type="component" value="Chromosome"/>
</dbReference>
<name>E4TPA4_MARTH</name>
<keyword evidence="2" id="KW-1185">Reference proteome</keyword>
<dbReference type="EMBL" id="CP002349">
    <property type="protein sequence ID" value="ADR20507.1"/>
    <property type="molecule type" value="Genomic_DNA"/>
</dbReference>
<proteinExistence type="predicted"/>
<reference evidence="1 2" key="1">
    <citation type="journal article" date="2011" name="Stand. Genomic Sci.">
        <title>Complete genome sequence of Marivirga tractuosa type strain (H-43).</title>
        <authorList>
            <person name="Pagani I."/>
            <person name="Chertkov O."/>
            <person name="Lapidus A."/>
            <person name="Lucas S."/>
            <person name="Del Rio T.G."/>
            <person name="Tice H."/>
            <person name="Copeland A."/>
            <person name="Cheng J.F."/>
            <person name="Nolan M."/>
            <person name="Saunders E."/>
            <person name="Pitluck S."/>
            <person name="Held B."/>
            <person name="Goodwin L."/>
            <person name="Liolios K."/>
            <person name="Ovchinikova G."/>
            <person name="Ivanova N."/>
            <person name="Mavromatis K."/>
            <person name="Pati A."/>
            <person name="Chen A."/>
            <person name="Palaniappan K."/>
            <person name="Land M."/>
            <person name="Hauser L."/>
            <person name="Jeffries C.D."/>
            <person name="Detter J.C."/>
            <person name="Han C."/>
            <person name="Tapia R."/>
            <person name="Ngatchou-Djao O.D."/>
            <person name="Rohde M."/>
            <person name="Goker M."/>
            <person name="Spring S."/>
            <person name="Sikorski J."/>
            <person name="Woyke T."/>
            <person name="Bristow J."/>
            <person name="Eisen J.A."/>
            <person name="Markowitz V."/>
            <person name="Hugenholtz P."/>
            <person name="Klenk H.P."/>
            <person name="Kyrpides N.C."/>
        </authorList>
    </citation>
    <scope>NUCLEOTIDE SEQUENCE [LARGE SCALE GENOMIC DNA]</scope>
    <source>
        <strain evidence="2">ATCC 23168 / DSM 4126 / NBRC 15989 / NCIMB 1408 / VKM B-1430 / H-43</strain>
    </source>
</reference>
<dbReference type="OrthoDB" id="9835875at2"/>
<accession>E4TPA4</accession>
<dbReference type="AlphaFoldDB" id="E4TPA4"/>